<dbReference type="EMBL" id="JAIFRP010000031">
    <property type="protein sequence ID" value="KAK2582231.1"/>
    <property type="molecule type" value="Genomic_DNA"/>
</dbReference>
<dbReference type="Proteomes" id="UP001258017">
    <property type="component" value="Unassembled WGS sequence"/>
</dbReference>
<accession>A0AAD9RN71</accession>
<keyword evidence="2" id="KW-1185">Reference proteome</keyword>
<comment type="caution">
    <text evidence="1">The sequence shown here is derived from an EMBL/GenBank/DDBJ whole genome shotgun (WGS) entry which is preliminary data.</text>
</comment>
<evidence type="ECO:0000313" key="1">
    <source>
        <dbReference type="EMBL" id="KAK2582231.1"/>
    </source>
</evidence>
<evidence type="ECO:0000313" key="2">
    <source>
        <dbReference type="Proteomes" id="UP001258017"/>
    </source>
</evidence>
<gene>
    <name evidence="1" type="ORF">KPH14_004578</name>
</gene>
<dbReference type="AlphaFoldDB" id="A0AAD9RN71"/>
<reference evidence="1" key="2">
    <citation type="journal article" date="2023" name="Commun. Biol.">
        <title>Intrasexual cuticular hydrocarbon dimorphism in a wasp sheds light on hydrocarbon biosynthesis genes in Hymenoptera.</title>
        <authorList>
            <person name="Moris V.C."/>
            <person name="Podsiadlowski L."/>
            <person name="Martin S."/>
            <person name="Oeyen J.P."/>
            <person name="Donath A."/>
            <person name="Petersen M."/>
            <person name="Wilbrandt J."/>
            <person name="Misof B."/>
            <person name="Liedtke D."/>
            <person name="Thamm M."/>
            <person name="Scheiner R."/>
            <person name="Schmitt T."/>
            <person name="Niehuis O."/>
        </authorList>
    </citation>
    <scope>NUCLEOTIDE SEQUENCE</scope>
    <source>
        <strain evidence="1">GBR_01_08_01A</strain>
    </source>
</reference>
<sequence length="78" mass="8373">MQGAHLPLPQPGHAPRGSTWFSSPLSYGVPTLPRILYLSSSFTLAPKVDATNELRFGYRRIAMPTPGCGSVCEDNGTP</sequence>
<reference evidence="1" key="1">
    <citation type="submission" date="2021-08" db="EMBL/GenBank/DDBJ databases">
        <authorList>
            <person name="Misof B."/>
            <person name="Oliver O."/>
            <person name="Podsiadlowski L."/>
            <person name="Donath A."/>
            <person name="Peters R."/>
            <person name="Mayer C."/>
            <person name="Rust J."/>
            <person name="Gunkel S."/>
            <person name="Lesny P."/>
            <person name="Martin S."/>
            <person name="Oeyen J.P."/>
            <person name="Petersen M."/>
            <person name="Panagiotis P."/>
            <person name="Wilbrandt J."/>
            <person name="Tanja T."/>
        </authorList>
    </citation>
    <scope>NUCLEOTIDE SEQUENCE</scope>
    <source>
        <strain evidence="1">GBR_01_08_01A</strain>
        <tissue evidence="1">Thorax + abdomen</tissue>
    </source>
</reference>
<organism evidence="1 2">
    <name type="scientific">Odynerus spinipes</name>
    <dbReference type="NCBI Taxonomy" id="1348599"/>
    <lineage>
        <taxon>Eukaryota</taxon>
        <taxon>Metazoa</taxon>
        <taxon>Ecdysozoa</taxon>
        <taxon>Arthropoda</taxon>
        <taxon>Hexapoda</taxon>
        <taxon>Insecta</taxon>
        <taxon>Pterygota</taxon>
        <taxon>Neoptera</taxon>
        <taxon>Endopterygota</taxon>
        <taxon>Hymenoptera</taxon>
        <taxon>Apocrita</taxon>
        <taxon>Aculeata</taxon>
        <taxon>Vespoidea</taxon>
        <taxon>Vespidae</taxon>
        <taxon>Eumeninae</taxon>
        <taxon>Odynerus</taxon>
    </lineage>
</organism>
<proteinExistence type="predicted"/>
<name>A0AAD9RN71_9HYME</name>
<protein>
    <submittedName>
        <fullName evidence="1">Uncharacterized protein</fullName>
    </submittedName>
</protein>